<reference evidence="3 4" key="1">
    <citation type="submission" date="2018-11" db="EMBL/GenBank/DDBJ databases">
        <title>Sequencing the genomes of 1000 actinobacteria strains.</title>
        <authorList>
            <person name="Klenk H.-P."/>
        </authorList>
    </citation>
    <scope>NUCLEOTIDE SEQUENCE [LARGE SCALE GENOMIC DNA]</scope>
    <source>
        <strain evidence="3 4">DSM 43634</strain>
    </source>
</reference>
<dbReference type="InterPro" id="IPR012347">
    <property type="entry name" value="Ferritin-like"/>
</dbReference>
<keyword evidence="1" id="KW-0732">Signal</keyword>
<proteinExistence type="predicted"/>
<gene>
    <name evidence="3" type="ORF">EDD30_3735</name>
</gene>
<dbReference type="AlphaFoldDB" id="A0A3N1GKW4"/>
<dbReference type="Gene3D" id="1.20.1260.10">
    <property type="match status" value="1"/>
</dbReference>
<dbReference type="Pfam" id="PF03713">
    <property type="entry name" value="DUF305"/>
    <property type="match status" value="1"/>
</dbReference>
<evidence type="ECO:0000313" key="4">
    <source>
        <dbReference type="Proteomes" id="UP000271683"/>
    </source>
</evidence>
<evidence type="ECO:0000256" key="1">
    <source>
        <dbReference type="SAM" id="SignalP"/>
    </source>
</evidence>
<sequence length="221" mass="22810">MMRSTALPTAVLRRGLLAGAAVTATLVLSACGGDSSSSGTGMDHGGMTATSAAPAASAPSASATFNDADVTFGQSMIPHHQQAIEMAAMADGRASDAKVKELAAKVKAAQQPEIDTMNQWLTAWGKPAAMPGMSSDAHGTGHESMPGMMSDADMDKLMDAKGAAFDKQFLTMMIAHHEGAIEMAKQETAQGSSPEAKTLAEKIITDQQAEITTMKGILGQR</sequence>
<accession>A0A3N1GKW4</accession>
<protein>
    <submittedName>
        <fullName evidence="3">Uncharacterized protein (DUF305 family)</fullName>
    </submittedName>
</protein>
<dbReference type="InterPro" id="IPR005183">
    <property type="entry name" value="DUF305_CopM-like"/>
</dbReference>
<dbReference type="OrthoDB" id="26872at2"/>
<organism evidence="3 4">
    <name type="scientific">Couchioplanes caeruleus</name>
    <dbReference type="NCBI Taxonomy" id="56438"/>
    <lineage>
        <taxon>Bacteria</taxon>
        <taxon>Bacillati</taxon>
        <taxon>Actinomycetota</taxon>
        <taxon>Actinomycetes</taxon>
        <taxon>Micromonosporales</taxon>
        <taxon>Micromonosporaceae</taxon>
        <taxon>Couchioplanes</taxon>
    </lineage>
</organism>
<dbReference type="PANTHER" id="PTHR36933:SF1">
    <property type="entry name" value="SLL0788 PROTEIN"/>
    <property type="match status" value="1"/>
</dbReference>
<evidence type="ECO:0000259" key="2">
    <source>
        <dbReference type="Pfam" id="PF03713"/>
    </source>
</evidence>
<evidence type="ECO:0000313" key="3">
    <source>
        <dbReference type="EMBL" id="ROP30869.1"/>
    </source>
</evidence>
<dbReference type="EMBL" id="RJKL01000001">
    <property type="protein sequence ID" value="ROP30869.1"/>
    <property type="molecule type" value="Genomic_DNA"/>
</dbReference>
<dbReference type="PROSITE" id="PS51257">
    <property type="entry name" value="PROKAR_LIPOPROTEIN"/>
    <property type="match status" value="1"/>
</dbReference>
<feature type="signal peptide" evidence="1">
    <location>
        <begin position="1"/>
        <end position="20"/>
    </location>
</feature>
<dbReference type="Proteomes" id="UP000271683">
    <property type="component" value="Unassembled WGS sequence"/>
</dbReference>
<dbReference type="RefSeq" id="WP_084557139.1">
    <property type="nucleotide sequence ID" value="NZ_RJKL01000001.1"/>
</dbReference>
<feature type="domain" description="DUF305" evidence="2">
    <location>
        <begin position="69"/>
        <end position="218"/>
    </location>
</feature>
<dbReference type="PANTHER" id="PTHR36933">
    <property type="entry name" value="SLL0788 PROTEIN"/>
    <property type="match status" value="1"/>
</dbReference>
<name>A0A3N1GKW4_9ACTN</name>
<feature type="chain" id="PRO_5039033895" evidence="1">
    <location>
        <begin position="21"/>
        <end position="221"/>
    </location>
</feature>
<comment type="caution">
    <text evidence="3">The sequence shown here is derived from an EMBL/GenBank/DDBJ whole genome shotgun (WGS) entry which is preliminary data.</text>
</comment>